<dbReference type="InterPro" id="IPR029063">
    <property type="entry name" value="SAM-dependent_MTases_sf"/>
</dbReference>
<dbReference type="PRINTS" id="PR02008">
    <property type="entry name" value="RCMTFAMILY"/>
</dbReference>
<feature type="binding site" evidence="5">
    <location>
        <position position="248"/>
    </location>
    <ligand>
        <name>S-adenosyl-L-methionine</name>
        <dbReference type="ChEBI" id="CHEBI:59789"/>
    </ligand>
</feature>
<evidence type="ECO:0000256" key="4">
    <source>
        <dbReference type="ARBA" id="ARBA00022884"/>
    </source>
</evidence>
<comment type="similarity">
    <text evidence="5">Belongs to the class I-like SAM-binding methyltransferase superfamily. RsmB/NOP family.</text>
</comment>
<dbReference type="OrthoDB" id="9810297at2"/>
<keyword evidence="2 5" id="KW-0808">Transferase</keyword>
<dbReference type="GO" id="GO:0001510">
    <property type="term" value="P:RNA methylation"/>
    <property type="evidence" value="ECO:0007669"/>
    <property type="project" value="InterPro"/>
</dbReference>
<dbReference type="Pfam" id="PF01189">
    <property type="entry name" value="Methyltr_RsmB-F"/>
    <property type="match status" value="1"/>
</dbReference>
<evidence type="ECO:0000256" key="2">
    <source>
        <dbReference type="ARBA" id="ARBA00022679"/>
    </source>
</evidence>
<dbReference type="SUPFAM" id="SSF53335">
    <property type="entry name" value="S-adenosyl-L-methionine-dependent methyltransferases"/>
    <property type="match status" value="1"/>
</dbReference>
<accession>A0A2G8R013</accession>
<reference evidence="7 8" key="1">
    <citation type="submission" date="2013-09" db="EMBL/GenBank/DDBJ databases">
        <title>Genome sequencing of Phaeobacter antarcticus sp. nov. SM1211.</title>
        <authorList>
            <person name="Zhang X.-Y."/>
            <person name="Liu C."/>
            <person name="Chen X.-L."/>
            <person name="Xie B.-B."/>
            <person name="Qin Q.-L."/>
            <person name="Rong J.-C."/>
            <person name="Zhang Y.-Z."/>
        </authorList>
    </citation>
    <scope>NUCLEOTIDE SEQUENCE [LARGE SCALE GENOMIC DNA]</scope>
    <source>
        <strain evidence="7 8">SM1211</strain>
    </source>
</reference>
<evidence type="ECO:0000259" key="6">
    <source>
        <dbReference type="PROSITE" id="PS51686"/>
    </source>
</evidence>
<evidence type="ECO:0000313" key="7">
    <source>
        <dbReference type="EMBL" id="PIL14853.1"/>
    </source>
</evidence>
<comment type="caution">
    <text evidence="5">Lacks conserved residue(s) required for the propagation of feature annotation.</text>
</comment>
<comment type="caution">
    <text evidence="7">The sequence shown here is derived from an EMBL/GenBank/DDBJ whole genome shotgun (WGS) entry which is preliminary data.</text>
</comment>
<dbReference type="GO" id="GO:0003723">
    <property type="term" value="F:RNA binding"/>
    <property type="evidence" value="ECO:0007669"/>
    <property type="project" value="UniProtKB-UniRule"/>
</dbReference>
<feature type="binding site" evidence="5">
    <location>
        <position position="284"/>
    </location>
    <ligand>
        <name>S-adenosyl-L-methionine</name>
        <dbReference type="ChEBI" id="CHEBI:59789"/>
    </ligand>
</feature>
<dbReference type="Gene3D" id="3.40.50.150">
    <property type="entry name" value="Vaccinia Virus protein VP39"/>
    <property type="match status" value="1"/>
</dbReference>
<keyword evidence="8" id="KW-1185">Reference proteome</keyword>
<gene>
    <name evidence="7" type="ORF">P775_26480</name>
</gene>
<dbReference type="Proteomes" id="UP000231259">
    <property type="component" value="Unassembled WGS sequence"/>
</dbReference>
<dbReference type="PANTHER" id="PTHR22807:SF53">
    <property type="entry name" value="RIBOSOMAL RNA SMALL SUBUNIT METHYLTRANSFERASE B-RELATED"/>
    <property type="match status" value="1"/>
</dbReference>
<keyword evidence="4 5" id="KW-0694">RNA-binding</keyword>
<feature type="binding site" evidence="5">
    <location>
        <position position="272"/>
    </location>
    <ligand>
        <name>S-adenosyl-L-methionine</name>
        <dbReference type="ChEBI" id="CHEBI:59789"/>
    </ligand>
</feature>
<dbReference type="InterPro" id="IPR001678">
    <property type="entry name" value="MeTrfase_RsmB-F_NOP2_dom"/>
</dbReference>
<dbReference type="InterPro" id="IPR023267">
    <property type="entry name" value="RCMT"/>
</dbReference>
<feature type="active site" description="Nucleophile" evidence="5">
    <location>
        <position position="337"/>
    </location>
</feature>
<evidence type="ECO:0000256" key="3">
    <source>
        <dbReference type="ARBA" id="ARBA00022691"/>
    </source>
</evidence>
<keyword evidence="1 5" id="KW-0489">Methyltransferase</keyword>
<dbReference type="CDD" id="cd02440">
    <property type="entry name" value="AdoMet_MTases"/>
    <property type="match status" value="1"/>
</dbReference>
<protein>
    <recommendedName>
        <fullName evidence="6">SAM-dependent MTase RsmB/NOP-type domain-containing protein</fullName>
    </recommendedName>
</protein>
<dbReference type="PANTHER" id="PTHR22807">
    <property type="entry name" value="NOP2 YEAST -RELATED NOL1/NOP2/FMU SUN DOMAIN-CONTAINING"/>
    <property type="match status" value="1"/>
</dbReference>
<proteinExistence type="inferred from homology"/>
<sequence length="383" mass="40589">MTPAARVQAAIEVLDRISADLAAEQALTNWARGARFAGSKDRAAVRDHVYDVLRQRRSVAALGGGESGRQSMLGLLRLQGVAPEALFTGDGYGPVPLSEEELQAGQPAEGNAALDLPDWLAPRFIADLGSEAEAVAEALKTRAPVFLRVNQGLTSVPQAIEALSEEGITAAPHALSPQALMVTGNPRRVAQSDAYLNGWVELQDAASQAVVDLLPLESGQRVLDYCAGGGGKTLAMAARLNGPVDAHDANPGRLRDLPVRAERAAANVSIVDQPDGEYDLVLCDVPCSGSGAWRRSPEGKWTLTPEKLAAVQKVQAQILREASGFVRSGGCLAYVTCSVLRCENMDQIESFLKDMPDWAVGPSRHFLPADGGDGFFVSCLTRA</sequence>
<name>A0A2G8R013_9RHOB</name>
<dbReference type="InterPro" id="IPR049560">
    <property type="entry name" value="MeTrfase_RsmB-F_NOP2_cat"/>
</dbReference>
<evidence type="ECO:0000256" key="5">
    <source>
        <dbReference type="PROSITE-ProRule" id="PRU01023"/>
    </source>
</evidence>
<dbReference type="RefSeq" id="WP_099913577.1">
    <property type="nucleotide sequence ID" value="NZ_AWWI01000180.1"/>
</dbReference>
<dbReference type="PROSITE" id="PS51686">
    <property type="entry name" value="SAM_MT_RSMB_NOP"/>
    <property type="match status" value="1"/>
</dbReference>
<keyword evidence="3 5" id="KW-0949">S-adenosyl-L-methionine</keyword>
<organism evidence="7 8">
    <name type="scientific">Puniceibacterium antarcticum</name>
    <dbReference type="NCBI Taxonomy" id="1206336"/>
    <lineage>
        <taxon>Bacteria</taxon>
        <taxon>Pseudomonadati</taxon>
        <taxon>Pseudomonadota</taxon>
        <taxon>Alphaproteobacteria</taxon>
        <taxon>Rhodobacterales</taxon>
        <taxon>Paracoccaceae</taxon>
        <taxon>Puniceibacterium</taxon>
    </lineage>
</organism>
<feature type="domain" description="SAM-dependent MTase RsmB/NOP-type" evidence="6">
    <location>
        <begin position="135"/>
        <end position="383"/>
    </location>
</feature>
<dbReference type="InterPro" id="IPR054728">
    <property type="entry name" value="RsmB-like_ferredoxin"/>
</dbReference>
<dbReference type="EMBL" id="AWWI01000180">
    <property type="protein sequence ID" value="PIL14853.1"/>
    <property type="molecule type" value="Genomic_DNA"/>
</dbReference>
<evidence type="ECO:0000313" key="8">
    <source>
        <dbReference type="Proteomes" id="UP000231259"/>
    </source>
</evidence>
<dbReference type="GO" id="GO:0008173">
    <property type="term" value="F:RNA methyltransferase activity"/>
    <property type="evidence" value="ECO:0007669"/>
    <property type="project" value="InterPro"/>
</dbReference>
<dbReference type="Gene3D" id="3.30.70.1170">
    <property type="entry name" value="Sun protein, domain 3"/>
    <property type="match status" value="1"/>
</dbReference>
<evidence type="ECO:0000256" key="1">
    <source>
        <dbReference type="ARBA" id="ARBA00022603"/>
    </source>
</evidence>
<dbReference type="Pfam" id="PF22458">
    <property type="entry name" value="RsmF-B_ferredox"/>
    <property type="match status" value="1"/>
</dbReference>
<dbReference type="AlphaFoldDB" id="A0A2G8R013"/>